<feature type="domain" description="Rhamnogalacturonase A/B/Epimerase-like pectate lyase" evidence="2">
    <location>
        <begin position="394"/>
        <end position="549"/>
    </location>
</feature>
<dbReference type="GO" id="GO:0004650">
    <property type="term" value="F:polygalacturonase activity"/>
    <property type="evidence" value="ECO:0007669"/>
    <property type="project" value="InterPro"/>
</dbReference>
<feature type="chain" id="PRO_5022184027" evidence="1">
    <location>
        <begin position="26"/>
        <end position="742"/>
    </location>
</feature>
<dbReference type="AlphaFoldDB" id="A0A517R4A7"/>
<dbReference type="Pfam" id="PF12708">
    <property type="entry name" value="Pect-lyase_RHGA_epim"/>
    <property type="match status" value="2"/>
</dbReference>
<evidence type="ECO:0000313" key="5">
    <source>
        <dbReference type="Proteomes" id="UP000317318"/>
    </source>
</evidence>
<dbReference type="InterPro" id="IPR011050">
    <property type="entry name" value="Pectin_lyase_fold/virulence"/>
</dbReference>
<feature type="domain" description="Right handed beta helix" evidence="3">
    <location>
        <begin position="199"/>
        <end position="321"/>
    </location>
</feature>
<dbReference type="Proteomes" id="UP000317318">
    <property type="component" value="Chromosome"/>
</dbReference>
<accession>A0A517R4A7</accession>
<dbReference type="GO" id="GO:0016829">
    <property type="term" value="F:lyase activity"/>
    <property type="evidence" value="ECO:0007669"/>
    <property type="project" value="UniProtKB-KW"/>
</dbReference>
<dbReference type="InterPro" id="IPR039279">
    <property type="entry name" value="QRT3-like"/>
</dbReference>
<dbReference type="PANTHER" id="PTHR33928">
    <property type="entry name" value="POLYGALACTURONASE QRT3"/>
    <property type="match status" value="1"/>
</dbReference>
<dbReference type="EMBL" id="CP036268">
    <property type="protein sequence ID" value="QDT38724.1"/>
    <property type="molecule type" value="Genomic_DNA"/>
</dbReference>
<organism evidence="4 5">
    <name type="scientific">Stratiformator vulcanicus</name>
    <dbReference type="NCBI Taxonomy" id="2527980"/>
    <lineage>
        <taxon>Bacteria</taxon>
        <taxon>Pseudomonadati</taxon>
        <taxon>Planctomycetota</taxon>
        <taxon>Planctomycetia</taxon>
        <taxon>Planctomycetales</taxon>
        <taxon>Planctomycetaceae</taxon>
        <taxon>Stratiformator</taxon>
    </lineage>
</organism>
<evidence type="ECO:0000259" key="2">
    <source>
        <dbReference type="Pfam" id="PF12708"/>
    </source>
</evidence>
<name>A0A517R4A7_9PLAN</name>
<dbReference type="InterPro" id="IPR039448">
    <property type="entry name" value="Beta_helix"/>
</dbReference>
<keyword evidence="5" id="KW-1185">Reference proteome</keyword>
<dbReference type="InterPro" id="IPR012334">
    <property type="entry name" value="Pectin_lyas_fold"/>
</dbReference>
<evidence type="ECO:0000259" key="3">
    <source>
        <dbReference type="Pfam" id="PF13229"/>
    </source>
</evidence>
<proteinExistence type="predicted"/>
<feature type="domain" description="Rhamnogalacturonase A/B/Epimerase-like pectate lyase" evidence="2">
    <location>
        <begin position="45"/>
        <end position="115"/>
    </location>
</feature>
<dbReference type="SUPFAM" id="SSF51126">
    <property type="entry name" value="Pectin lyase-like"/>
    <property type="match status" value="2"/>
</dbReference>
<evidence type="ECO:0000313" key="4">
    <source>
        <dbReference type="EMBL" id="QDT38724.1"/>
    </source>
</evidence>
<sequence precursor="true">MHPHCSIAMSLVLLGVASTFSHARAEDDPSSKLLPPLNWQECDDWINVTTDLDPPALGDGRSDDTAAIQSALDQMHGLGGGPKVIYLPPGTYRITKTLVMPSSVSCQVVGHGGETRILWDGVASTAKNSPRMFLSNGSVMTRYTGIIWDGNDRAATGIHHQSEDRFENKILHEYEAFINFRDAGLAMGPATRFASSESVLRNCRFINCDTGVRIESFNYYNEVVEQCEFIDCRVGINCFKYGEVFARNCLFERSRASDIWAGESHGHSVRWCVSRGSKQFFAGRDTVMQGCRITDWTGDGAAIKVPRNRTKPILIIDNIFEKATSTTPPIAIGDPKLEVIAAGNADSAGNPIFEGGEGVLNLSAVDPSLGVSPESDQRFFDDSPRIPGKVFDAVRDFGAGGKDSTAAAQATIDAAAAHGNDAVAYFPPGRYRISQTLQVTGGNFFLAGTGYHSEFHWTGEPGGVAMNVHDCEDVVLREFHILGHTKPKAFIAIVHRGGSSKTAVTYDRLYLPKGWQPDSQEQVRGVVFKNLTERDHLRVLRINGSGQFQNCNYSNVFVNFWDGASPLVVEGDANGDSPLSILNVNCEQLVLRDGPNIVIGDLYVEQAKQSVFKVTGHSEANESQITIGAARMHAWEEARPFARFDGYKGQFSYFNPHVTVHDRGKKPFEFEITGNDPMTLLLAGLSSPDVTVQPAPTANVVLLQNRKLENSGSNRTEAAEAAINQFRTLGRRNLDVLRAGHN</sequence>
<dbReference type="Gene3D" id="2.160.20.10">
    <property type="entry name" value="Single-stranded right-handed beta-helix, Pectin lyase-like"/>
    <property type="match status" value="2"/>
</dbReference>
<dbReference type="InterPro" id="IPR024535">
    <property type="entry name" value="RHGA/B-epi-like_pectate_lyase"/>
</dbReference>
<dbReference type="KEGG" id="svp:Pan189_31210"/>
<reference evidence="4 5" key="1">
    <citation type="submission" date="2019-02" db="EMBL/GenBank/DDBJ databases">
        <title>Deep-cultivation of Planctomycetes and their phenomic and genomic characterization uncovers novel biology.</title>
        <authorList>
            <person name="Wiegand S."/>
            <person name="Jogler M."/>
            <person name="Boedeker C."/>
            <person name="Pinto D."/>
            <person name="Vollmers J."/>
            <person name="Rivas-Marin E."/>
            <person name="Kohn T."/>
            <person name="Peeters S.H."/>
            <person name="Heuer A."/>
            <person name="Rast P."/>
            <person name="Oberbeckmann S."/>
            <person name="Bunk B."/>
            <person name="Jeske O."/>
            <person name="Meyerdierks A."/>
            <person name="Storesund J.E."/>
            <person name="Kallscheuer N."/>
            <person name="Luecker S."/>
            <person name="Lage O.M."/>
            <person name="Pohl T."/>
            <person name="Merkel B.J."/>
            <person name="Hornburger P."/>
            <person name="Mueller R.-W."/>
            <person name="Bruemmer F."/>
            <person name="Labrenz M."/>
            <person name="Spormann A.M."/>
            <person name="Op den Camp H."/>
            <person name="Overmann J."/>
            <person name="Amann R."/>
            <person name="Jetten M.S.M."/>
            <person name="Mascher T."/>
            <person name="Medema M.H."/>
            <person name="Devos D.P."/>
            <person name="Kaster A.-K."/>
            <person name="Ovreas L."/>
            <person name="Rohde M."/>
            <person name="Galperin M.Y."/>
            <person name="Jogler C."/>
        </authorList>
    </citation>
    <scope>NUCLEOTIDE SEQUENCE [LARGE SCALE GENOMIC DNA]</scope>
    <source>
        <strain evidence="4 5">Pan189</strain>
    </source>
</reference>
<feature type="signal peptide" evidence="1">
    <location>
        <begin position="1"/>
        <end position="25"/>
    </location>
</feature>
<protein>
    <submittedName>
        <fullName evidence="4">Pectate lyase superfamily protein</fullName>
    </submittedName>
</protein>
<keyword evidence="4" id="KW-0456">Lyase</keyword>
<gene>
    <name evidence="4" type="ORF">Pan189_31210</name>
</gene>
<dbReference type="PANTHER" id="PTHR33928:SF2">
    <property type="entry name" value="PECTATE LYASE SUPERFAMILY PROTEIN DOMAIN-CONTAINING PROTEIN-RELATED"/>
    <property type="match status" value="1"/>
</dbReference>
<evidence type="ECO:0000256" key="1">
    <source>
        <dbReference type="SAM" id="SignalP"/>
    </source>
</evidence>
<dbReference type="Pfam" id="PF13229">
    <property type="entry name" value="Beta_helix"/>
    <property type="match status" value="1"/>
</dbReference>
<keyword evidence="1" id="KW-0732">Signal</keyword>